<feature type="domain" description="OTU1-like C-terminal C2H2-type zinc finger" evidence="11">
    <location>
        <begin position="237"/>
        <end position="271"/>
    </location>
</feature>
<dbReference type="GO" id="GO:0005829">
    <property type="term" value="C:cytosol"/>
    <property type="evidence" value="ECO:0007669"/>
    <property type="project" value="TreeGrafter"/>
</dbReference>
<comment type="catalytic activity">
    <reaction evidence="1 9">
        <text>Thiol-dependent hydrolysis of ester, thioester, amide, peptide and isopeptide bonds formed by the C-terminal Gly of ubiquitin (a 76-residue protein attached to proteins as an intracellular targeting signal).</text>
        <dbReference type="EC" id="3.4.19.12"/>
    </reaction>
</comment>
<evidence type="ECO:0000256" key="3">
    <source>
        <dbReference type="ARBA" id="ARBA00022723"/>
    </source>
</evidence>
<evidence type="ECO:0000256" key="6">
    <source>
        <dbReference type="ARBA" id="ARBA00022801"/>
    </source>
</evidence>
<evidence type="ECO:0000256" key="2">
    <source>
        <dbReference type="ARBA" id="ARBA00022670"/>
    </source>
</evidence>
<dbReference type="InterPro" id="IPR038765">
    <property type="entry name" value="Papain-like_cys_pep_sf"/>
</dbReference>
<feature type="domain" description="OTU1 Ubl" evidence="10">
    <location>
        <begin position="2"/>
        <end position="32"/>
    </location>
</feature>
<name>A0A699Z1D4_HAELA</name>
<dbReference type="Pfam" id="PF24560">
    <property type="entry name" value="zf-C2H2_OTU1_C"/>
    <property type="match status" value="1"/>
</dbReference>
<dbReference type="InterPro" id="IPR057766">
    <property type="entry name" value="Znf-C2H2_OTU1-like_C"/>
</dbReference>
<dbReference type="EC" id="3.4.19.12" evidence="9"/>
<keyword evidence="8" id="KW-0862">Zinc</keyword>
<evidence type="ECO:0000256" key="4">
    <source>
        <dbReference type="ARBA" id="ARBA00022771"/>
    </source>
</evidence>
<dbReference type="EMBL" id="BLLF01000980">
    <property type="protein sequence ID" value="GFH16327.1"/>
    <property type="molecule type" value="Genomic_DNA"/>
</dbReference>
<gene>
    <name evidence="12" type="ORF">HaLaN_12722</name>
</gene>
<dbReference type="Pfam" id="PF21403">
    <property type="entry name" value="OTU1_UBXL"/>
    <property type="match status" value="1"/>
</dbReference>
<sequence>MTVQAFLALISEKTGIAASEQEVMAGYPPRQLQLPTDVSGAALSSLPLANGDTITLRAKATAPATAAELGTAPASVVSSSRPSLPPPPPYPATGQVGYVMEGSRHAAPRLRKVIADTVRADPVTYNEAWILGKDKWGGAIELSILAAHFGREIAAYDIQTKRCDLYGQDAGYSERVMLLYDGLHYDSLAVAAFEGAPEELDTRILDLSSPRQLAMVEEGATKLVAACHDARMFTNTASFTLRCGVCQVGLKGEREAVDHAKFTGHQNFTEY</sequence>
<keyword evidence="13" id="KW-1185">Reference proteome</keyword>
<evidence type="ECO:0000256" key="1">
    <source>
        <dbReference type="ARBA" id="ARBA00000707"/>
    </source>
</evidence>
<dbReference type="PANTHER" id="PTHR13312">
    <property type="entry name" value="HIV-INDUCED PROTEIN-7-LIKE PROTEASE"/>
    <property type="match status" value="1"/>
</dbReference>
<dbReference type="GO" id="GO:0004843">
    <property type="term" value="F:cysteine-type deubiquitinase activity"/>
    <property type="evidence" value="ECO:0007669"/>
    <property type="project" value="UniProtKB-UniRule"/>
</dbReference>
<evidence type="ECO:0000259" key="11">
    <source>
        <dbReference type="Pfam" id="PF24560"/>
    </source>
</evidence>
<dbReference type="GO" id="GO:0036503">
    <property type="term" value="P:ERAD pathway"/>
    <property type="evidence" value="ECO:0007669"/>
    <property type="project" value="TreeGrafter"/>
</dbReference>
<dbReference type="Gene3D" id="3.90.70.80">
    <property type="match status" value="1"/>
</dbReference>
<dbReference type="GO" id="GO:0005634">
    <property type="term" value="C:nucleus"/>
    <property type="evidence" value="ECO:0007669"/>
    <property type="project" value="TreeGrafter"/>
</dbReference>
<dbReference type="GO" id="GO:0016579">
    <property type="term" value="P:protein deubiquitination"/>
    <property type="evidence" value="ECO:0007669"/>
    <property type="project" value="TreeGrafter"/>
</dbReference>
<reference evidence="12 13" key="1">
    <citation type="submission" date="2020-02" db="EMBL/GenBank/DDBJ databases">
        <title>Draft genome sequence of Haematococcus lacustris strain NIES-144.</title>
        <authorList>
            <person name="Morimoto D."/>
            <person name="Nakagawa S."/>
            <person name="Yoshida T."/>
            <person name="Sawayama S."/>
        </authorList>
    </citation>
    <scope>NUCLEOTIDE SEQUENCE [LARGE SCALE GENOMIC DNA]</scope>
    <source>
        <strain evidence="12 13">NIES-144</strain>
    </source>
</reference>
<keyword evidence="3" id="KW-0479">Metal-binding</keyword>
<keyword evidence="2" id="KW-0645">Protease</keyword>
<organism evidence="12 13">
    <name type="scientific">Haematococcus lacustris</name>
    <name type="common">Green alga</name>
    <name type="synonym">Haematococcus pluvialis</name>
    <dbReference type="NCBI Taxonomy" id="44745"/>
    <lineage>
        <taxon>Eukaryota</taxon>
        <taxon>Viridiplantae</taxon>
        <taxon>Chlorophyta</taxon>
        <taxon>core chlorophytes</taxon>
        <taxon>Chlorophyceae</taxon>
        <taxon>CS clade</taxon>
        <taxon>Chlamydomonadales</taxon>
        <taxon>Haematococcaceae</taxon>
        <taxon>Haematococcus</taxon>
    </lineage>
</organism>
<dbReference type="SUPFAM" id="SSF54001">
    <property type="entry name" value="Cysteine proteinases"/>
    <property type="match status" value="1"/>
</dbReference>
<comment type="caution">
    <text evidence="12">The sequence shown here is derived from an EMBL/GenBank/DDBJ whole genome shotgun (WGS) entry which is preliminary data.</text>
</comment>
<feature type="non-terminal residue" evidence="12">
    <location>
        <position position="1"/>
    </location>
</feature>
<evidence type="ECO:0000313" key="13">
    <source>
        <dbReference type="Proteomes" id="UP000485058"/>
    </source>
</evidence>
<dbReference type="GO" id="GO:0030968">
    <property type="term" value="P:endoplasmic reticulum unfolded protein response"/>
    <property type="evidence" value="ECO:0007669"/>
    <property type="project" value="TreeGrafter"/>
</dbReference>
<protein>
    <recommendedName>
        <fullName evidence="9">Ubiquitin thioesterase OTU</fullName>
        <ecNumber evidence="9">3.4.19.12</ecNumber>
    </recommendedName>
</protein>
<evidence type="ECO:0000256" key="9">
    <source>
        <dbReference type="RuleBase" id="RU367104"/>
    </source>
</evidence>
<evidence type="ECO:0000313" key="12">
    <source>
        <dbReference type="EMBL" id="GFH16327.1"/>
    </source>
</evidence>
<accession>A0A699Z1D4</accession>
<evidence type="ECO:0000256" key="5">
    <source>
        <dbReference type="ARBA" id="ARBA00022786"/>
    </source>
</evidence>
<keyword evidence="7 9" id="KW-0788">Thiol protease</keyword>
<evidence type="ECO:0000256" key="7">
    <source>
        <dbReference type="ARBA" id="ARBA00022807"/>
    </source>
</evidence>
<dbReference type="PANTHER" id="PTHR13312:SF0">
    <property type="entry name" value="UBIQUITIN THIOESTERASE OTU1"/>
    <property type="match status" value="1"/>
</dbReference>
<dbReference type="Proteomes" id="UP000485058">
    <property type="component" value="Unassembled WGS sequence"/>
</dbReference>
<keyword evidence="9" id="KW-0963">Cytoplasm</keyword>
<dbReference type="InterPro" id="IPR048857">
    <property type="entry name" value="OTU1_Ubl"/>
</dbReference>
<evidence type="ECO:0000256" key="8">
    <source>
        <dbReference type="ARBA" id="ARBA00022833"/>
    </source>
</evidence>
<proteinExistence type="predicted"/>
<comment type="function">
    <text evidence="9">Hydrolase that can remove conjugated ubiquitin from proteins and may therefore play an important regulatory role at the level of protein turnover by preventing degradation.</text>
</comment>
<keyword evidence="6 9" id="KW-0378">Hydrolase</keyword>
<keyword evidence="4" id="KW-0863">Zinc-finger</keyword>
<dbReference type="Gene3D" id="3.10.20.90">
    <property type="entry name" value="Phosphatidylinositol 3-kinase Catalytic Subunit, Chain A, domain 1"/>
    <property type="match status" value="1"/>
</dbReference>
<dbReference type="AlphaFoldDB" id="A0A699Z1D4"/>
<keyword evidence="5 9" id="KW-0833">Ubl conjugation pathway</keyword>
<comment type="subcellular location">
    <subcellularLocation>
        <location evidence="9">Cytoplasm</location>
    </subcellularLocation>
</comment>
<evidence type="ECO:0000259" key="10">
    <source>
        <dbReference type="Pfam" id="PF21403"/>
    </source>
</evidence>